<dbReference type="AlphaFoldDB" id="A0A0B8MXU9"/>
<evidence type="ECO:0000313" key="3">
    <source>
        <dbReference type="Proteomes" id="UP000053095"/>
    </source>
</evidence>
<gene>
    <name evidence="2" type="ORF">TCE0_004r00339</name>
</gene>
<evidence type="ECO:0000313" key="2">
    <source>
        <dbReference type="EMBL" id="GAM33443.1"/>
    </source>
</evidence>
<name>A0A0B8MXU9_TALPI</name>
<dbReference type="EMBL" id="DF933800">
    <property type="protein sequence ID" value="GAM33443.1"/>
    <property type="molecule type" value="Genomic_DNA"/>
</dbReference>
<feature type="region of interest" description="Disordered" evidence="1">
    <location>
        <begin position="222"/>
        <end position="309"/>
    </location>
</feature>
<dbReference type="Proteomes" id="UP000053095">
    <property type="component" value="Unassembled WGS sequence"/>
</dbReference>
<accession>A0A0B8MXU9</accession>
<feature type="compositionally biased region" description="Acidic residues" evidence="1">
    <location>
        <begin position="223"/>
        <end position="250"/>
    </location>
</feature>
<evidence type="ECO:0000256" key="1">
    <source>
        <dbReference type="SAM" id="MobiDB-lite"/>
    </source>
</evidence>
<protein>
    <submittedName>
        <fullName evidence="2">Uncharacterized protein</fullName>
    </submittedName>
</protein>
<reference evidence="3" key="1">
    <citation type="journal article" date="2015" name="Genome Announc.">
        <title>Draft genome sequence of Talaromyces cellulolyticus strain Y-94, a source of lignocellulosic biomass-degrading enzymes.</title>
        <authorList>
            <person name="Fujii T."/>
            <person name="Koike H."/>
            <person name="Sawayama S."/>
            <person name="Yano S."/>
            <person name="Inoue H."/>
        </authorList>
    </citation>
    <scope>NUCLEOTIDE SEQUENCE [LARGE SCALE GENOMIC DNA]</scope>
    <source>
        <strain evidence="3">Y-94</strain>
    </source>
</reference>
<organism evidence="2 3">
    <name type="scientific">Talaromyces pinophilus</name>
    <name type="common">Penicillium pinophilum</name>
    <dbReference type="NCBI Taxonomy" id="128442"/>
    <lineage>
        <taxon>Eukaryota</taxon>
        <taxon>Fungi</taxon>
        <taxon>Dikarya</taxon>
        <taxon>Ascomycota</taxon>
        <taxon>Pezizomycotina</taxon>
        <taxon>Eurotiomycetes</taxon>
        <taxon>Eurotiomycetidae</taxon>
        <taxon>Eurotiales</taxon>
        <taxon>Trichocomaceae</taxon>
        <taxon>Talaromyces</taxon>
        <taxon>Talaromyces sect. Talaromyces</taxon>
    </lineage>
</organism>
<keyword evidence="3" id="KW-1185">Reference proteome</keyword>
<feature type="compositionally biased region" description="Basic and acidic residues" evidence="1">
    <location>
        <begin position="265"/>
        <end position="287"/>
    </location>
</feature>
<proteinExistence type="predicted"/>
<feature type="compositionally biased region" description="Basic and acidic residues" evidence="1">
    <location>
        <begin position="363"/>
        <end position="377"/>
    </location>
</feature>
<sequence length="377" mass="42658">MGTRNLICIWYKGRFMVAQYCQWDGYLEGQGAKILKFLLVPGNIERLKKGLTRITPVDDQTVQDILDKHSYSTFKNNKKVCECGSAVSFQEPEKCFPSTLNRDTGAKILDIIAAARPDDYIPIQLSLDFAANGLFCEFCYCVDLDAEVFEVFGDAVTIPPTTGDGNEKIEQIGKNRFVEVCRVAEPAPLMGKSMPRLLKSWPLDQLPKDLDDMLAQVAADNVGESEYEDGEHEDLEDDVDDDESEADDDAKEVVKDVDQEDDTKDNDRKPDNEDKPADDGDDDKNTTNDDAQNPANEDQKAVIPDEYDPLIEEEKKIFKDEKERAEYKKRIDQIAEDMIIEAEQLSLRRERERAAMQQAGTAGDKERTFTLSIRETK</sequence>
<feature type="region of interest" description="Disordered" evidence="1">
    <location>
        <begin position="356"/>
        <end position="377"/>
    </location>
</feature>